<dbReference type="PANTHER" id="PTHR43115">
    <property type="entry name" value="DEHYDROGENASE/REDUCTASE SDR FAMILY MEMBER 11"/>
    <property type="match status" value="1"/>
</dbReference>
<dbReference type="GO" id="GO:0016491">
    <property type="term" value="F:oxidoreductase activity"/>
    <property type="evidence" value="ECO:0007669"/>
    <property type="project" value="UniProtKB-KW"/>
</dbReference>
<comment type="similarity">
    <text evidence="1">Belongs to the short-chain dehydrogenases/reductases (SDR) family.</text>
</comment>
<evidence type="ECO:0000313" key="4">
    <source>
        <dbReference type="Proteomes" id="UP000504638"/>
    </source>
</evidence>
<evidence type="ECO:0000313" key="3">
    <source>
        <dbReference type="EMBL" id="KAF1809297.1"/>
    </source>
</evidence>
<evidence type="ECO:0000256" key="2">
    <source>
        <dbReference type="ARBA" id="ARBA00023002"/>
    </source>
</evidence>
<gene>
    <name evidence="3 5" type="ORF">P152DRAFT_423255</name>
</gene>
<proteinExistence type="inferred from homology"/>
<dbReference type="Proteomes" id="UP000504638">
    <property type="component" value="Unplaced"/>
</dbReference>
<reference evidence="5" key="3">
    <citation type="submission" date="2025-04" db="UniProtKB">
        <authorList>
            <consortium name="RefSeq"/>
        </authorList>
    </citation>
    <scope>IDENTIFICATION</scope>
    <source>
        <strain evidence="5">CBS 781.70</strain>
    </source>
</reference>
<accession>A0A6G1FU22</accession>
<dbReference type="SUPFAM" id="SSF51735">
    <property type="entry name" value="NAD(P)-binding Rossmann-fold domains"/>
    <property type="match status" value="1"/>
</dbReference>
<protein>
    <submittedName>
        <fullName evidence="3 5">NAD(P)-binding protein</fullName>
    </submittedName>
</protein>
<dbReference type="InterPro" id="IPR036291">
    <property type="entry name" value="NAD(P)-bd_dom_sf"/>
</dbReference>
<dbReference type="PRINTS" id="PR00081">
    <property type="entry name" value="GDHRDH"/>
</dbReference>
<keyword evidence="2" id="KW-0560">Oxidoreductase</keyword>
<dbReference type="GeneID" id="54417776"/>
<reference evidence="5" key="2">
    <citation type="submission" date="2020-04" db="EMBL/GenBank/DDBJ databases">
        <authorList>
            <consortium name="NCBI Genome Project"/>
        </authorList>
    </citation>
    <scope>NUCLEOTIDE SEQUENCE</scope>
    <source>
        <strain evidence="5">CBS 781.70</strain>
    </source>
</reference>
<dbReference type="RefSeq" id="XP_033530928.1">
    <property type="nucleotide sequence ID" value="XM_033677206.1"/>
</dbReference>
<dbReference type="InterPro" id="IPR002347">
    <property type="entry name" value="SDR_fam"/>
</dbReference>
<dbReference type="AlphaFoldDB" id="A0A6G1FU22"/>
<dbReference type="CDD" id="cd05233">
    <property type="entry name" value="SDR_c"/>
    <property type="match status" value="1"/>
</dbReference>
<evidence type="ECO:0000313" key="5">
    <source>
        <dbReference type="RefSeq" id="XP_033530928.1"/>
    </source>
</evidence>
<reference evidence="3 5" key="1">
    <citation type="submission" date="2020-01" db="EMBL/GenBank/DDBJ databases">
        <authorList>
            <consortium name="DOE Joint Genome Institute"/>
            <person name="Haridas S."/>
            <person name="Albert R."/>
            <person name="Binder M."/>
            <person name="Bloem J."/>
            <person name="Labutti K."/>
            <person name="Salamov A."/>
            <person name="Andreopoulos B."/>
            <person name="Baker S.E."/>
            <person name="Barry K."/>
            <person name="Bills G."/>
            <person name="Bluhm B.H."/>
            <person name="Cannon C."/>
            <person name="Castanera R."/>
            <person name="Culley D.E."/>
            <person name="Daum C."/>
            <person name="Ezra D."/>
            <person name="Gonzalez J.B."/>
            <person name="Henrissat B."/>
            <person name="Kuo A."/>
            <person name="Liang C."/>
            <person name="Lipzen A."/>
            <person name="Lutzoni F."/>
            <person name="Magnuson J."/>
            <person name="Mondo S."/>
            <person name="Nolan M."/>
            <person name="Ohm R."/>
            <person name="Pangilinan J."/>
            <person name="Park H.-J."/>
            <person name="Ramirez L."/>
            <person name="Alfaro M."/>
            <person name="Sun H."/>
            <person name="Tritt A."/>
            <person name="Yoshinaga Y."/>
            <person name="Zwiers L.-H."/>
            <person name="Turgeon B.G."/>
            <person name="Goodwin S.B."/>
            <person name="Spatafora J.W."/>
            <person name="Crous P.W."/>
            <person name="Grigoriev I.V."/>
        </authorList>
    </citation>
    <scope>NUCLEOTIDE SEQUENCE</scope>
    <source>
        <strain evidence="3 5">CBS 781.70</strain>
    </source>
</reference>
<organism evidence="3">
    <name type="scientific">Eremomyces bilateralis CBS 781.70</name>
    <dbReference type="NCBI Taxonomy" id="1392243"/>
    <lineage>
        <taxon>Eukaryota</taxon>
        <taxon>Fungi</taxon>
        <taxon>Dikarya</taxon>
        <taxon>Ascomycota</taxon>
        <taxon>Pezizomycotina</taxon>
        <taxon>Dothideomycetes</taxon>
        <taxon>Dothideomycetes incertae sedis</taxon>
        <taxon>Eremomycetales</taxon>
        <taxon>Eremomycetaceae</taxon>
        <taxon>Eremomyces</taxon>
    </lineage>
</organism>
<evidence type="ECO:0000256" key="1">
    <source>
        <dbReference type="ARBA" id="ARBA00006484"/>
    </source>
</evidence>
<dbReference type="OrthoDB" id="1933717at2759"/>
<dbReference type="PANTHER" id="PTHR43115:SF4">
    <property type="entry name" value="DEHYDROGENASE_REDUCTASE SDR FAMILY MEMBER 11"/>
    <property type="match status" value="1"/>
</dbReference>
<dbReference type="Pfam" id="PF00106">
    <property type="entry name" value="adh_short"/>
    <property type="match status" value="1"/>
</dbReference>
<dbReference type="EMBL" id="ML975174">
    <property type="protein sequence ID" value="KAF1809297.1"/>
    <property type="molecule type" value="Genomic_DNA"/>
</dbReference>
<sequence>MPPSSNSVSAGPASYGITFTPTIHTKAEGPTLPESNPLRSPFVAVVTGAGKGLGRVISMDYVRAGVSGIAIAARTATDLESLEAELKKANPSVKVLVKTCDTTKEEDVKALADAVKAEFGRLDVVVANAGVISNYLIDSDGKRQLPVGVMEDDDFKRVIDINLMGSVYTAKHFVPLLADTKDGPQAFVQITSLASHSIASAATPIAYNVSKIAVNRLVEHIHNDHNARLGVCAYSIHPGAVVTAQTELHSNDKGDMWDQILTDDIGLVGGFLTWLTKEKRDWLSGRYVSVNWDVEQLESMREEIVKEDKLKFRMAV</sequence>
<dbReference type="Gene3D" id="3.40.50.720">
    <property type="entry name" value="NAD(P)-binding Rossmann-like Domain"/>
    <property type="match status" value="1"/>
</dbReference>
<keyword evidence="4" id="KW-1185">Reference proteome</keyword>
<name>A0A6G1FU22_9PEZI</name>